<protein>
    <submittedName>
        <fullName evidence="2">Cupin domain-containing protein</fullName>
    </submittedName>
</protein>
<dbReference type="InterPro" id="IPR013096">
    <property type="entry name" value="Cupin_2"/>
</dbReference>
<proteinExistence type="predicted"/>
<sequence>MQLRVFQNPKFKDKVTVLKEAHETNNQYLLLEVELAPEGGNSLHYHTSFSEEFIPVEGVLGVGIDDKEYKLLPGETSTVPVNKLHRFFNPTSNDIKFHVKISPASQGFLQSLQISYGLAEDGLTNKSGIPKKLDHLALLLDLSDTRLPGFLKLITPLLLHRAKKARRKGVYDELVRKYCRN</sequence>
<evidence type="ECO:0000259" key="1">
    <source>
        <dbReference type="Pfam" id="PF07883"/>
    </source>
</evidence>
<keyword evidence="3" id="KW-1185">Reference proteome</keyword>
<name>A0A9E2W965_9BACT</name>
<dbReference type="RefSeq" id="WP_217793239.1">
    <property type="nucleotide sequence ID" value="NZ_JAHSPG010000015.1"/>
</dbReference>
<organism evidence="2 3">
    <name type="scientific">Pinibacter aurantiacus</name>
    <dbReference type="NCBI Taxonomy" id="2851599"/>
    <lineage>
        <taxon>Bacteria</taxon>
        <taxon>Pseudomonadati</taxon>
        <taxon>Bacteroidota</taxon>
        <taxon>Chitinophagia</taxon>
        <taxon>Chitinophagales</taxon>
        <taxon>Chitinophagaceae</taxon>
        <taxon>Pinibacter</taxon>
    </lineage>
</organism>
<feature type="domain" description="Cupin type-2" evidence="1">
    <location>
        <begin position="32"/>
        <end position="97"/>
    </location>
</feature>
<dbReference type="AlphaFoldDB" id="A0A9E2W965"/>
<reference evidence="2" key="1">
    <citation type="submission" date="2021-06" db="EMBL/GenBank/DDBJ databases">
        <authorList>
            <person name="Huq M.A."/>
        </authorList>
    </citation>
    <scope>NUCLEOTIDE SEQUENCE</scope>
    <source>
        <strain evidence="2">MAH-26</strain>
    </source>
</reference>
<dbReference type="PANTHER" id="PTHR36440:SF1">
    <property type="entry name" value="PUTATIVE (AFU_ORTHOLOGUE AFUA_8G07350)-RELATED"/>
    <property type="match status" value="1"/>
</dbReference>
<evidence type="ECO:0000313" key="2">
    <source>
        <dbReference type="EMBL" id="MBV4359237.1"/>
    </source>
</evidence>
<dbReference type="Pfam" id="PF07883">
    <property type="entry name" value="Cupin_2"/>
    <property type="match status" value="1"/>
</dbReference>
<evidence type="ECO:0000313" key="3">
    <source>
        <dbReference type="Proteomes" id="UP000812270"/>
    </source>
</evidence>
<accession>A0A9E2W965</accession>
<comment type="caution">
    <text evidence="2">The sequence shown here is derived from an EMBL/GenBank/DDBJ whole genome shotgun (WGS) entry which is preliminary data.</text>
</comment>
<dbReference type="PANTHER" id="PTHR36440">
    <property type="entry name" value="PUTATIVE (AFU_ORTHOLOGUE AFUA_8G07350)-RELATED"/>
    <property type="match status" value="1"/>
</dbReference>
<dbReference type="Proteomes" id="UP000812270">
    <property type="component" value="Unassembled WGS sequence"/>
</dbReference>
<dbReference type="InterPro" id="IPR053146">
    <property type="entry name" value="QDO-like"/>
</dbReference>
<gene>
    <name evidence="2" type="ORF">KTO63_18865</name>
</gene>
<dbReference type="EMBL" id="JAHSPG010000015">
    <property type="protein sequence ID" value="MBV4359237.1"/>
    <property type="molecule type" value="Genomic_DNA"/>
</dbReference>